<name>A0ABS1NPH9_9ACTN</name>
<gene>
    <name evidence="1" type="ORF">JK363_35940</name>
</gene>
<keyword evidence="2" id="KW-1185">Reference proteome</keyword>
<dbReference type="RefSeq" id="WP_201881909.1">
    <property type="nucleotide sequence ID" value="NZ_JAERRF010000035.1"/>
</dbReference>
<comment type="caution">
    <text evidence="1">The sequence shown here is derived from an EMBL/GenBank/DDBJ whole genome shotgun (WGS) entry which is preliminary data.</text>
</comment>
<reference evidence="1 2" key="1">
    <citation type="submission" date="2021-01" db="EMBL/GenBank/DDBJ databases">
        <title>WGS of actinomycetes isolated from Thailand.</title>
        <authorList>
            <person name="Thawai C."/>
        </authorList>
    </citation>
    <scope>NUCLEOTIDE SEQUENCE [LARGE SCALE GENOMIC DNA]</scope>
    <source>
        <strain evidence="1 2">CA1R205</strain>
    </source>
</reference>
<dbReference type="SUPFAM" id="SSF51679">
    <property type="entry name" value="Bacterial luciferase-like"/>
    <property type="match status" value="1"/>
</dbReference>
<accession>A0ABS1NPH9</accession>
<sequence>MTFTEPEEGDRPVPSWPLTLSFIVPPHSAQFGYGGTLEPSDYLKRLTAYMDAAEAIGVTGAFVYDFPVAMDPWLAGFDVLAGSTALEPIVAVRPHQESAASVARRVADLGYRFGRPTHVNLVAGATRPSRAAADDHGDKVAARAELGRYAERLRTELDQRCDPATGRSLLVTPSSATPGLVPADCVLMMARPRTALAESVDRAREEQHTDRVSMLVGVVARDTEDEAWAAAHRLGTPDRRQQIAGRMFMSQVVSSEHLASYALAEEEEIHDERLWYGAPARGIDAPKLVGSVDQVAAWLMSCRALGVTDLIIDLAPDSAEYALVGRVVQACVCP</sequence>
<dbReference type="InterPro" id="IPR050172">
    <property type="entry name" value="SsuD_RutA_monooxygenase"/>
</dbReference>
<evidence type="ECO:0000313" key="1">
    <source>
        <dbReference type="EMBL" id="MBL1101934.1"/>
    </source>
</evidence>
<dbReference type="PANTHER" id="PTHR42847">
    <property type="entry name" value="ALKANESULFONATE MONOOXYGENASE"/>
    <property type="match status" value="1"/>
</dbReference>
<organism evidence="1 2">
    <name type="scientific">Streptomyces coffeae</name>
    <dbReference type="NCBI Taxonomy" id="621382"/>
    <lineage>
        <taxon>Bacteria</taxon>
        <taxon>Bacillati</taxon>
        <taxon>Actinomycetota</taxon>
        <taxon>Actinomycetes</taxon>
        <taxon>Kitasatosporales</taxon>
        <taxon>Streptomycetaceae</taxon>
        <taxon>Streptomyces</taxon>
    </lineage>
</organism>
<proteinExistence type="predicted"/>
<dbReference type="PANTHER" id="PTHR42847:SF4">
    <property type="entry name" value="ALKANESULFONATE MONOOXYGENASE-RELATED"/>
    <property type="match status" value="1"/>
</dbReference>
<protein>
    <submittedName>
        <fullName evidence="1">LLM class flavin-dependent oxidoreductase</fullName>
    </submittedName>
</protein>
<dbReference type="Proteomes" id="UP000634229">
    <property type="component" value="Unassembled WGS sequence"/>
</dbReference>
<dbReference type="Gene3D" id="3.20.20.30">
    <property type="entry name" value="Luciferase-like domain"/>
    <property type="match status" value="1"/>
</dbReference>
<evidence type="ECO:0000313" key="2">
    <source>
        <dbReference type="Proteomes" id="UP000634229"/>
    </source>
</evidence>
<dbReference type="InterPro" id="IPR036661">
    <property type="entry name" value="Luciferase-like_sf"/>
</dbReference>
<dbReference type="EMBL" id="JAERRF010000035">
    <property type="protein sequence ID" value="MBL1101934.1"/>
    <property type="molecule type" value="Genomic_DNA"/>
</dbReference>